<sequence>MFEKYNDMALVSQPHDVANGYGQAAQFVIEQALFRFERERLMRDIDKALEERNEALFLTLAQQYNELLARYRHLEDVHA</sequence>
<dbReference type="AlphaFoldDB" id="A0A0K6GJW9"/>
<dbReference type="OrthoDB" id="2970396at2"/>
<proteinExistence type="predicted"/>
<dbReference type="STRING" id="1325335.GCA_001418025_00328"/>
<organism evidence="2 3">
    <name type="scientific">Anoxybacillus suryakundensis</name>
    <dbReference type="NCBI Taxonomy" id="1325335"/>
    <lineage>
        <taxon>Bacteria</taxon>
        <taxon>Bacillati</taxon>
        <taxon>Bacillota</taxon>
        <taxon>Bacilli</taxon>
        <taxon>Bacillales</taxon>
        <taxon>Anoxybacillaceae</taxon>
        <taxon>Anoxybacillus</taxon>
    </lineage>
</organism>
<feature type="domain" description="IDEAL" evidence="1">
    <location>
        <begin position="28"/>
        <end position="64"/>
    </location>
</feature>
<protein>
    <submittedName>
        <fullName evidence="2">IDEAL domain</fullName>
    </submittedName>
</protein>
<dbReference type="Pfam" id="PF08858">
    <property type="entry name" value="IDEAL"/>
    <property type="match status" value="1"/>
</dbReference>
<dbReference type="InterPro" id="IPR014957">
    <property type="entry name" value="IDEAL_dom"/>
</dbReference>
<dbReference type="RefSeq" id="WP_055440265.1">
    <property type="nucleotide sequence ID" value="NZ_BAABDZ010000031.1"/>
</dbReference>
<dbReference type="SMART" id="SM00914">
    <property type="entry name" value="IDEAL"/>
    <property type="match status" value="1"/>
</dbReference>
<evidence type="ECO:0000313" key="2">
    <source>
        <dbReference type="EMBL" id="CUA79024.1"/>
    </source>
</evidence>
<evidence type="ECO:0000313" key="3">
    <source>
        <dbReference type="Proteomes" id="UP000182738"/>
    </source>
</evidence>
<dbReference type="Gene3D" id="4.10.810.10">
    <property type="entry name" value="Virus Scaffolding Protein, Chain A"/>
    <property type="match status" value="1"/>
</dbReference>
<dbReference type="Proteomes" id="UP000182738">
    <property type="component" value="Unassembled WGS sequence"/>
</dbReference>
<dbReference type="InterPro" id="IPR027393">
    <property type="entry name" value="Virus_scaffolding_prot_C"/>
</dbReference>
<reference evidence="3" key="1">
    <citation type="submission" date="2015-08" db="EMBL/GenBank/DDBJ databases">
        <authorList>
            <person name="Varghese N."/>
        </authorList>
    </citation>
    <scope>NUCLEOTIDE SEQUENCE [LARGE SCALE GENOMIC DNA]</scope>
    <source>
        <strain evidence="3">DSM 27374</strain>
    </source>
</reference>
<dbReference type="EMBL" id="CYGZ01000002">
    <property type="protein sequence ID" value="CUA79024.1"/>
    <property type="molecule type" value="Genomic_DNA"/>
</dbReference>
<gene>
    <name evidence="2" type="ORF">Ga0061060_10292</name>
</gene>
<name>A0A0K6GJW9_9BACL</name>
<evidence type="ECO:0000259" key="1">
    <source>
        <dbReference type="SMART" id="SM00914"/>
    </source>
</evidence>
<keyword evidence="3" id="KW-1185">Reference proteome</keyword>
<accession>A0A0K6GJW9</accession>